<keyword evidence="2" id="KW-0732">Signal</keyword>
<dbReference type="AlphaFoldDB" id="A0A9J6BVM6"/>
<evidence type="ECO:0000256" key="2">
    <source>
        <dbReference type="SAM" id="SignalP"/>
    </source>
</evidence>
<evidence type="ECO:0000256" key="1">
    <source>
        <dbReference type="SAM" id="MobiDB-lite"/>
    </source>
</evidence>
<keyword evidence="4" id="KW-1185">Reference proteome</keyword>
<feature type="region of interest" description="Disordered" evidence="1">
    <location>
        <begin position="161"/>
        <end position="190"/>
    </location>
</feature>
<sequence length="515" mass="56949">MKSLKVITIVMISMHFCVFAASTQRPNSNIESESSPFLDMASSFLENLSQGQAGGNSGGLDGIAGIASIVGNLMQANDGGKSSQSGSGTAQILAGLGSLLAANSGNGGNSGFDPSIIGNVIQMFAAANSGGGDQRSKRSNEGSGMETILSLASTFLSNYNNQETDETETNEINYKGEKSNPYKRDEPQHPGDNLLNLLPMVAQTLSSFMGADMEKTEAKHKDHSGILPPFLEKIHTAWDLFANSELSDAIYKKIGLDNVFKGFLGVDGKVDYDRLFESLQNQSFRKRWIQKAVVYLAEWANYLANPEVYRSYFATGQMMLNGFLQSQGFPKNTHFDITKPSETLSNLIDHAVKKHLNIHVKSMPYVKPVVSYIKDVSKLGKNREYLQKMNTTEVSNKLTDTLNLEIIEPILKIHRAYRYATTIDQECDRYVLCEINSHDPNEKLGLGLGGFKSGVLKFGSYAASWFISEKTQTPFWTLFASVNDPYRCQQKYPIDCQRFNEGEQQVTTKYAHTEL</sequence>
<feature type="chain" id="PRO_5039888316" evidence="2">
    <location>
        <begin position="21"/>
        <end position="515"/>
    </location>
</feature>
<gene>
    <name evidence="3" type="ORF">PVAND_003788</name>
</gene>
<dbReference type="Proteomes" id="UP001107558">
    <property type="component" value="Chromosome 3"/>
</dbReference>
<evidence type="ECO:0000313" key="3">
    <source>
        <dbReference type="EMBL" id="KAG5673768.1"/>
    </source>
</evidence>
<accession>A0A9J6BVM6</accession>
<dbReference type="OrthoDB" id="6339459at2759"/>
<proteinExistence type="predicted"/>
<feature type="signal peptide" evidence="2">
    <location>
        <begin position="1"/>
        <end position="20"/>
    </location>
</feature>
<evidence type="ECO:0000313" key="4">
    <source>
        <dbReference type="Proteomes" id="UP001107558"/>
    </source>
</evidence>
<protein>
    <submittedName>
        <fullName evidence="3">Uncharacterized protein</fullName>
    </submittedName>
</protein>
<organism evidence="3 4">
    <name type="scientific">Polypedilum vanderplanki</name>
    <name type="common">Sleeping chironomid midge</name>
    <dbReference type="NCBI Taxonomy" id="319348"/>
    <lineage>
        <taxon>Eukaryota</taxon>
        <taxon>Metazoa</taxon>
        <taxon>Ecdysozoa</taxon>
        <taxon>Arthropoda</taxon>
        <taxon>Hexapoda</taxon>
        <taxon>Insecta</taxon>
        <taxon>Pterygota</taxon>
        <taxon>Neoptera</taxon>
        <taxon>Endopterygota</taxon>
        <taxon>Diptera</taxon>
        <taxon>Nematocera</taxon>
        <taxon>Chironomoidea</taxon>
        <taxon>Chironomidae</taxon>
        <taxon>Chironominae</taxon>
        <taxon>Polypedilum</taxon>
        <taxon>Polypedilum</taxon>
    </lineage>
</organism>
<name>A0A9J6BVM6_POLVA</name>
<dbReference type="EMBL" id="JADBJN010000003">
    <property type="protein sequence ID" value="KAG5673768.1"/>
    <property type="molecule type" value="Genomic_DNA"/>
</dbReference>
<reference evidence="3" key="1">
    <citation type="submission" date="2021-03" db="EMBL/GenBank/DDBJ databases">
        <title>Chromosome level genome of the anhydrobiotic midge Polypedilum vanderplanki.</title>
        <authorList>
            <person name="Yoshida Y."/>
            <person name="Kikawada T."/>
            <person name="Gusev O."/>
        </authorList>
    </citation>
    <scope>NUCLEOTIDE SEQUENCE</scope>
    <source>
        <strain evidence="3">NIAS01</strain>
        <tissue evidence="3">Whole body or cell culture</tissue>
    </source>
</reference>
<feature type="compositionally biased region" description="Basic and acidic residues" evidence="1">
    <location>
        <begin position="174"/>
        <end position="189"/>
    </location>
</feature>
<comment type="caution">
    <text evidence="3">The sequence shown here is derived from an EMBL/GenBank/DDBJ whole genome shotgun (WGS) entry which is preliminary data.</text>
</comment>